<keyword evidence="2" id="KW-1185">Reference proteome</keyword>
<proteinExistence type="predicted"/>
<sequence length="112" mass="12771">MGDFMADNNERKSIFDSFKFWGHRPKLRDALSADIEKRPTIIIEDMATDNTIEDVATDDTIEDVAIEDTPKEKADESNPSSVSLYNTISGNLIISRGWDGNNMQVYKTRRRN</sequence>
<reference evidence="1 2" key="1">
    <citation type="submission" date="2024-05" db="EMBL/GenBank/DDBJ databases">
        <authorList>
            <person name="Venkateswaran K."/>
        </authorList>
    </citation>
    <scope>NUCLEOTIDE SEQUENCE [LARGE SCALE GENOMIC DNA]</scope>
    <source>
        <strain evidence="1 2">179-C4-2-HS</strain>
    </source>
</reference>
<accession>A0ABV4YQ73</accession>
<protein>
    <submittedName>
        <fullName evidence="1">Uncharacterized protein</fullName>
    </submittedName>
</protein>
<evidence type="ECO:0000313" key="1">
    <source>
        <dbReference type="EMBL" id="MFB3167014.1"/>
    </source>
</evidence>
<dbReference type="EMBL" id="JAROBZ020000001">
    <property type="protein sequence ID" value="MFB3167014.1"/>
    <property type="molecule type" value="Genomic_DNA"/>
</dbReference>
<dbReference type="RefSeq" id="WP_306076696.1">
    <property type="nucleotide sequence ID" value="NZ_JAROBZ020000001.1"/>
</dbReference>
<comment type="caution">
    <text evidence="1">The sequence shown here is derived from an EMBL/GenBank/DDBJ whole genome shotgun (WGS) entry which is preliminary data.</text>
</comment>
<name>A0ABV4YQ73_9BACI</name>
<evidence type="ECO:0000313" key="2">
    <source>
        <dbReference type="Proteomes" id="UP001241748"/>
    </source>
</evidence>
<dbReference type="Proteomes" id="UP001241748">
    <property type="component" value="Unassembled WGS sequence"/>
</dbReference>
<gene>
    <name evidence="1" type="ORF">P5G62_007810</name>
</gene>
<organism evidence="1 2">
    <name type="scientific">Neobacillus driksii</name>
    <dbReference type="NCBI Taxonomy" id="3035913"/>
    <lineage>
        <taxon>Bacteria</taxon>
        <taxon>Bacillati</taxon>
        <taxon>Bacillota</taxon>
        <taxon>Bacilli</taxon>
        <taxon>Bacillales</taxon>
        <taxon>Bacillaceae</taxon>
        <taxon>Neobacillus</taxon>
    </lineage>
</organism>